<dbReference type="Gene3D" id="2.40.160.20">
    <property type="match status" value="1"/>
</dbReference>
<proteinExistence type="predicted"/>
<dbReference type="OrthoDB" id="5901526at2"/>
<dbReference type="Pfam" id="PF13505">
    <property type="entry name" value="OMP_b-brl"/>
    <property type="match status" value="1"/>
</dbReference>
<evidence type="ECO:0000256" key="1">
    <source>
        <dbReference type="ARBA" id="ARBA00022729"/>
    </source>
</evidence>
<accession>A0A4U1BL24</accession>
<dbReference type="AlphaFoldDB" id="A0A4U1BL24"/>
<organism evidence="4 5">
    <name type="scientific">Ferrimonas sediminicola</name>
    <dbReference type="NCBI Taxonomy" id="2569538"/>
    <lineage>
        <taxon>Bacteria</taxon>
        <taxon>Pseudomonadati</taxon>
        <taxon>Pseudomonadota</taxon>
        <taxon>Gammaproteobacteria</taxon>
        <taxon>Alteromonadales</taxon>
        <taxon>Ferrimonadaceae</taxon>
        <taxon>Ferrimonas</taxon>
    </lineage>
</organism>
<sequence>MKKMVLAALVASLPMAASANWIVGAEYAQMSDDDIDLGALVINAGFQHDYQNGFVVTPSLHLGFGVKDDSFGPVDVDLNSLYGVEVRGQFNFEQGAYLYLAPRYTNFDVEAELAGNKASEDDWQFGAAVGLGYQFTDAMAAEFGFTSYEDLDQWSLGLRFNF</sequence>
<feature type="chain" id="PRO_5020613385" evidence="2">
    <location>
        <begin position="20"/>
        <end position="162"/>
    </location>
</feature>
<dbReference type="InterPro" id="IPR011250">
    <property type="entry name" value="OMP/PagP_B-barrel"/>
</dbReference>
<dbReference type="EMBL" id="SWCI01000001">
    <property type="protein sequence ID" value="TKB51504.1"/>
    <property type="molecule type" value="Genomic_DNA"/>
</dbReference>
<gene>
    <name evidence="4" type="ORF">FCL40_02820</name>
</gene>
<dbReference type="Proteomes" id="UP000305674">
    <property type="component" value="Unassembled WGS sequence"/>
</dbReference>
<keyword evidence="1 2" id="KW-0732">Signal</keyword>
<dbReference type="RefSeq" id="WP_136851129.1">
    <property type="nucleotide sequence ID" value="NZ_SWCI01000001.1"/>
</dbReference>
<feature type="domain" description="Outer membrane protein beta-barrel" evidence="3">
    <location>
        <begin position="6"/>
        <end position="160"/>
    </location>
</feature>
<name>A0A4U1BL24_9GAMM</name>
<reference evidence="4 5" key="1">
    <citation type="submission" date="2019-04" db="EMBL/GenBank/DDBJ databases">
        <authorList>
            <person name="Hwang J.C."/>
        </authorList>
    </citation>
    <scope>NUCLEOTIDE SEQUENCE [LARGE SCALE GENOMIC DNA]</scope>
    <source>
        <strain evidence="4 5">IMCC35001</strain>
    </source>
</reference>
<protein>
    <submittedName>
        <fullName evidence="4">Porin family protein</fullName>
    </submittedName>
</protein>
<evidence type="ECO:0000313" key="5">
    <source>
        <dbReference type="Proteomes" id="UP000305674"/>
    </source>
</evidence>
<evidence type="ECO:0000256" key="2">
    <source>
        <dbReference type="SAM" id="SignalP"/>
    </source>
</evidence>
<feature type="signal peptide" evidence="2">
    <location>
        <begin position="1"/>
        <end position="19"/>
    </location>
</feature>
<comment type="caution">
    <text evidence="4">The sequence shown here is derived from an EMBL/GenBank/DDBJ whole genome shotgun (WGS) entry which is preliminary data.</text>
</comment>
<evidence type="ECO:0000313" key="4">
    <source>
        <dbReference type="EMBL" id="TKB51504.1"/>
    </source>
</evidence>
<evidence type="ECO:0000259" key="3">
    <source>
        <dbReference type="Pfam" id="PF13505"/>
    </source>
</evidence>
<dbReference type="InterPro" id="IPR027385">
    <property type="entry name" value="Beta-barrel_OMP"/>
</dbReference>
<dbReference type="SUPFAM" id="SSF56925">
    <property type="entry name" value="OMPA-like"/>
    <property type="match status" value="1"/>
</dbReference>
<keyword evidence="5" id="KW-1185">Reference proteome</keyword>